<keyword evidence="4" id="KW-0378">Hydrolase</keyword>
<accession>A0ABV9J9T1</accession>
<dbReference type="Pfam" id="PF17768">
    <property type="entry name" value="RecJ_OB"/>
    <property type="match status" value="1"/>
</dbReference>
<comment type="caution">
    <text evidence="10">The sequence shown here is derived from an EMBL/GenBank/DDBJ whole genome shotgun (WGS) entry which is preliminary data.</text>
</comment>
<dbReference type="Pfam" id="PF10141">
    <property type="entry name" value="ssDNA-exonuc_C"/>
    <property type="match status" value="1"/>
</dbReference>
<evidence type="ECO:0000259" key="7">
    <source>
        <dbReference type="Pfam" id="PF02272"/>
    </source>
</evidence>
<keyword evidence="11" id="KW-1185">Reference proteome</keyword>
<evidence type="ECO:0000256" key="5">
    <source>
        <dbReference type="ARBA" id="ARBA00022839"/>
    </source>
</evidence>
<dbReference type="Proteomes" id="UP001595987">
    <property type="component" value="Unassembled WGS sequence"/>
</dbReference>
<feature type="domain" description="DHHA1" evidence="7">
    <location>
        <begin position="342"/>
        <end position="435"/>
    </location>
</feature>
<comment type="similarity">
    <text evidence="1">Belongs to the RecJ family.</text>
</comment>
<dbReference type="PANTHER" id="PTHR30255:SF2">
    <property type="entry name" value="SINGLE-STRANDED-DNA-SPECIFIC EXONUCLEASE RECJ"/>
    <property type="match status" value="1"/>
</dbReference>
<dbReference type="EMBL" id="JBHSGD010000001">
    <property type="protein sequence ID" value="MFC4651452.1"/>
    <property type="molecule type" value="Genomic_DNA"/>
</dbReference>
<evidence type="ECO:0000256" key="2">
    <source>
        <dbReference type="ARBA" id="ARBA00019841"/>
    </source>
</evidence>
<feature type="domain" description="Single-stranded-DNA-specific exonuclease RecJ C-terminal" evidence="8">
    <location>
        <begin position="587"/>
        <end position="733"/>
    </location>
</feature>
<evidence type="ECO:0000259" key="9">
    <source>
        <dbReference type="Pfam" id="PF17768"/>
    </source>
</evidence>
<dbReference type="PANTHER" id="PTHR30255">
    <property type="entry name" value="SINGLE-STRANDED-DNA-SPECIFIC EXONUCLEASE RECJ"/>
    <property type="match status" value="1"/>
</dbReference>
<dbReference type="RefSeq" id="WP_213534401.1">
    <property type="nucleotide sequence ID" value="NZ_BOVQ01000003.1"/>
</dbReference>
<evidence type="ECO:0000256" key="3">
    <source>
        <dbReference type="ARBA" id="ARBA00022722"/>
    </source>
</evidence>
<dbReference type="InterPro" id="IPR004610">
    <property type="entry name" value="RecJ"/>
</dbReference>
<gene>
    <name evidence="10" type="primary">recJ</name>
    <name evidence="10" type="ORF">ACFO26_00830</name>
</gene>
<dbReference type="Pfam" id="PF01368">
    <property type="entry name" value="DHH"/>
    <property type="match status" value="1"/>
</dbReference>
<dbReference type="Pfam" id="PF02272">
    <property type="entry name" value="DHHA1"/>
    <property type="match status" value="1"/>
</dbReference>
<dbReference type="InterPro" id="IPR038763">
    <property type="entry name" value="DHH_sf"/>
</dbReference>
<feature type="domain" description="RecJ OB" evidence="9">
    <location>
        <begin position="451"/>
        <end position="554"/>
    </location>
</feature>
<reference evidence="11" key="1">
    <citation type="journal article" date="2019" name="Int. J. Syst. Evol. Microbiol.">
        <title>The Global Catalogue of Microorganisms (GCM) 10K type strain sequencing project: providing services to taxonomists for standard genome sequencing and annotation.</title>
        <authorList>
            <consortium name="The Broad Institute Genomics Platform"/>
            <consortium name="The Broad Institute Genome Sequencing Center for Infectious Disease"/>
            <person name="Wu L."/>
            <person name="Ma J."/>
        </authorList>
    </citation>
    <scope>NUCLEOTIDE SEQUENCE [LARGE SCALE GENOMIC DNA]</scope>
    <source>
        <strain evidence="11">CCUG 63287</strain>
    </source>
</reference>
<organism evidence="10 11">
    <name type="scientific">Lactococcus nasutitermitis</name>
    <dbReference type="NCBI Taxonomy" id="1652957"/>
    <lineage>
        <taxon>Bacteria</taxon>
        <taxon>Bacillati</taxon>
        <taxon>Bacillota</taxon>
        <taxon>Bacilli</taxon>
        <taxon>Lactobacillales</taxon>
        <taxon>Streptococcaceae</taxon>
        <taxon>Lactococcus</taxon>
    </lineage>
</organism>
<evidence type="ECO:0000259" key="8">
    <source>
        <dbReference type="Pfam" id="PF10141"/>
    </source>
</evidence>
<dbReference type="NCBIfam" id="TIGR00644">
    <property type="entry name" value="recJ"/>
    <property type="match status" value="1"/>
</dbReference>
<evidence type="ECO:0000259" key="6">
    <source>
        <dbReference type="Pfam" id="PF01368"/>
    </source>
</evidence>
<dbReference type="InterPro" id="IPR001667">
    <property type="entry name" value="DDH_dom"/>
</dbReference>
<evidence type="ECO:0000313" key="10">
    <source>
        <dbReference type="EMBL" id="MFC4651452.1"/>
    </source>
</evidence>
<sequence>MISSKYTWKVSENDISADFLKATKKYKLDELVSQILWQHGIREEATLADFLSSDLQNLHDPFLLHDMKKAVERILLAVENGEHILVYGDYDADGMTSSSVMKTALDELGAEVQVYLPNRFTDGYGPNLDVYKYFIENEAIDLIITVDNGVAGFDAISFAQNAGVDVIVTDHHSMPAQLPPAYAVVHPEHPKSDYPFKYLAGVGVAFKVACALLEYIPTEMLDLVAIGTIADMVSLTDENRVLVANGLKVLANTERAGLAKLMEIAGVDFETVNEETVGFQIAPRLNALGRLDDPNPAIELLTGWDEDETFEIAKMIDEKNVERKAIVEQIYKEASQMLTDEPVQILYKEGWHKGVLGIVAGRLLEQIHKPVIMLAEENGILRGSARSIDNYNIFKVLDAHRELFIAVGGHKQAAGMTLLLENIPALKQAMTDFITENELDMSGKSEIELAGKVQLGNLSLATIQNLAKLAPFGMDNPKPKFLIEDFTVVQARSMGKNNEHLKLKLEQEKMQLDAVYFGHGAESLEFEQAETALVGSLTSNTWNGNTSVQFMVEDAQAIGVELLDVRSRQINLPENLSRFANNEVKNDIIGEVLVLAEAPTDERGLNALTELFKTHEFKLIYFKDKVDKAYYLTGAGTHDQFARLYKVIYQYPEFDIRYKLKNLVDFLKIPEILLVKMIQIFEELGFVTITDGLMKVNKEAPKHEIAESSIYQELEKLVKMQELFALAPVKEIYQKLKGDTEI</sequence>
<name>A0ABV9J9T1_9LACT</name>
<feature type="domain" description="DDH" evidence="6">
    <location>
        <begin position="83"/>
        <end position="228"/>
    </location>
</feature>
<dbReference type="SUPFAM" id="SSF64182">
    <property type="entry name" value="DHH phosphoesterases"/>
    <property type="match status" value="1"/>
</dbReference>
<evidence type="ECO:0000256" key="1">
    <source>
        <dbReference type="ARBA" id="ARBA00005915"/>
    </source>
</evidence>
<keyword evidence="5 10" id="KW-0269">Exonuclease</keyword>
<dbReference type="GO" id="GO:0004527">
    <property type="term" value="F:exonuclease activity"/>
    <property type="evidence" value="ECO:0007669"/>
    <property type="project" value="UniProtKB-KW"/>
</dbReference>
<evidence type="ECO:0000313" key="11">
    <source>
        <dbReference type="Proteomes" id="UP001595987"/>
    </source>
</evidence>
<protein>
    <recommendedName>
        <fullName evidence="2">Single-stranded-DNA-specific exonuclease RecJ</fullName>
    </recommendedName>
</protein>
<dbReference type="InterPro" id="IPR018779">
    <property type="entry name" value="RecJ_C"/>
</dbReference>
<evidence type="ECO:0000256" key="4">
    <source>
        <dbReference type="ARBA" id="ARBA00022801"/>
    </source>
</evidence>
<dbReference type="Gene3D" id="3.10.310.30">
    <property type="match status" value="1"/>
</dbReference>
<keyword evidence="3" id="KW-0540">Nuclease</keyword>
<dbReference type="Gene3D" id="3.90.1640.30">
    <property type="match status" value="1"/>
</dbReference>
<dbReference type="InterPro" id="IPR003156">
    <property type="entry name" value="DHHA1_dom"/>
</dbReference>
<proteinExistence type="inferred from homology"/>
<dbReference type="InterPro" id="IPR041122">
    <property type="entry name" value="RecJ_OB"/>
</dbReference>
<dbReference type="InterPro" id="IPR051673">
    <property type="entry name" value="SSDNA_exonuclease_RecJ"/>
</dbReference>